<keyword evidence="2" id="KW-1185">Reference proteome</keyword>
<evidence type="ECO:0000313" key="2">
    <source>
        <dbReference type="Proteomes" id="UP001174050"/>
    </source>
</evidence>
<dbReference type="EMBL" id="JAUEPL010000018">
    <property type="protein sequence ID" value="MDN3295210.1"/>
    <property type="molecule type" value="Genomic_DNA"/>
</dbReference>
<reference evidence="1" key="1">
    <citation type="submission" date="2023-06" db="EMBL/GenBank/DDBJ databases">
        <title>WGS-Sequencing of Streptomyces ficellus isolate 21 collected from sand in Gara Djebilet Iron Mine in Algeria.</title>
        <authorList>
            <person name="Zegers G.P."/>
            <person name="Gomez A."/>
            <person name="Gueddou A."/>
            <person name="Zahara A.F."/>
            <person name="Worth M."/>
            <person name="Sevigny J.L."/>
            <person name="Tisa L."/>
        </authorList>
    </citation>
    <scope>NUCLEOTIDE SEQUENCE</scope>
    <source>
        <strain evidence="1">AS11</strain>
    </source>
</reference>
<proteinExistence type="predicted"/>
<accession>A0ABT7Z6W3</accession>
<evidence type="ECO:0000313" key="1">
    <source>
        <dbReference type="EMBL" id="MDN3295210.1"/>
    </source>
</evidence>
<gene>
    <name evidence="1" type="ORF">QWM81_14310</name>
</gene>
<dbReference type="Pfam" id="PF10025">
    <property type="entry name" value="DUF2267"/>
    <property type="match status" value="1"/>
</dbReference>
<dbReference type="Gene3D" id="1.10.490.110">
    <property type="entry name" value="Uncharacterized conserved protein DUF2267"/>
    <property type="match status" value="1"/>
</dbReference>
<dbReference type="Proteomes" id="UP001174050">
    <property type="component" value="Unassembled WGS sequence"/>
</dbReference>
<dbReference type="InterPro" id="IPR018727">
    <property type="entry name" value="DUF2267"/>
</dbReference>
<comment type="caution">
    <text evidence="1">The sequence shown here is derived from an EMBL/GenBank/DDBJ whole genome shotgun (WGS) entry which is preliminary data.</text>
</comment>
<sequence>MLTTLPAARPAAATTYHQLIDQVQRNGLYSTQAQAEAVTRSVLAALGRQVTGEERVELAQRLPKEVAREFASQVPATEPLSGFGFVQDVAARTGTGAGAARWDVGSVLRAVAQLAGPGLVDRILAQLPNGYALLFGQVRLPRPQAS</sequence>
<dbReference type="RefSeq" id="WP_290112287.1">
    <property type="nucleotide sequence ID" value="NZ_JAUEPL010000018.1"/>
</dbReference>
<protein>
    <submittedName>
        <fullName evidence="1">DUF2267 domain-containing protein</fullName>
    </submittedName>
</protein>
<dbReference type="InterPro" id="IPR038282">
    <property type="entry name" value="DUF2267_sf"/>
</dbReference>
<name>A0ABT7Z6W3_9ACTN</name>
<organism evidence="1 2">
    <name type="scientific">Streptomyces ficellus</name>
    <dbReference type="NCBI Taxonomy" id="1977088"/>
    <lineage>
        <taxon>Bacteria</taxon>
        <taxon>Bacillati</taxon>
        <taxon>Actinomycetota</taxon>
        <taxon>Actinomycetes</taxon>
        <taxon>Kitasatosporales</taxon>
        <taxon>Streptomycetaceae</taxon>
        <taxon>Streptomyces</taxon>
    </lineage>
</organism>